<reference evidence="1 2" key="1">
    <citation type="journal article" date="2010" name="J. Bacteriol.">
        <title>Genome sequence of a cellulose-producing bacterium, Gluconacetobacter hansenii ATCC 23769.</title>
        <authorList>
            <person name="Iyer P.R."/>
            <person name="Geib S.M."/>
            <person name="Catchmark J."/>
            <person name="Kao T.H."/>
            <person name="Tien M."/>
        </authorList>
    </citation>
    <scope>NUCLEOTIDE SEQUENCE [LARGE SCALE GENOMIC DNA]</scope>
    <source>
        <strain evidence="1 2">ATCC 23769</strain>
    </source>
</reference>
<dbReference type="Proteomes" id="UP000006468">
    <property type="component" value="Chromosome"/>
</dbReference>
<proteinExistence type="predicted"/>
<accession>D5QJC3</accession>
<organism evidence="1 2">
    <name type="scientific">Novacetimonas hansenii ATCC 23769</name>
    <dbReference type="NCBI Taxonomy" id="714995"/>
    <lineage>
        <taxon>Bacteria</taxon>
        <taxon>Pseudomonadati</taxon>
        <taxon>Pseudomonadota</taxon>
        <taxon>Alphaproteobacteria</taxon>
        <taxon>Acetobacterales</taxon>
        <taxon>Acetobacteraceae</taxon>
        <taxon>Novacetimonas</taxon>
    </lineage>
</organism>
<evidence type="ECO:0000313" key="1">
    <source>
        <dbReference type="EMBL" id="EFG82945.1"/>
    </source>
</evidence>
<gene>
    <name evidence="1" type="ORF">GXY_16282</name>
</gene>
<comment type="caution">
    <text evidence="1">The sequence shown here is derived from an EMBL/GenBank/DDBJ whole genome shotgun (WGS) entry which is preliminary data.</text>
</comment>
<dbReference type="AlphaFoldDB" id="D5QJC3"/>
<dbReference type="EMBL" id="ADTV01000067">
    <property type="protein sequence ID" value="EFG82945.1"/>
    <property type="molecule type" value="Genomic_DNA"/>
</dbReference>
<dbReference type="HOGENOM" id="CLU_3234951_0_0_5"/>
<sequence length="43" mass="5285">MSTRMKTSMFLKTPYQKTRTRFQDDCAWRRHSCCLVRLDIFLI</sequence>
<evidence type="ECO:0000313" key="2">
    <source>
        <dbReference type="Proteomes" id="UP000006468"/>
    </source>
</evidence>
<name>D5QJC3_NOVHA</name>
<protein>
    <submittedName>
        <fullName evidence="1">Uncharacterized protein</fullName>
    </submittedName>
</protein>